<proteinExistence type="predicted"/>
<sequence length="86" mass="8949">MLMNITTKTLVSDMMAVWCQSGGARTDAAMTDEMPASGGLSRQPPICATDDQPLVAAGLTLPMPVGCTWTEPLSAGAAIRVSHASW</sequence>
<keyword evidence="2" id="KW-1185">Reference proteome</keyword>
<gene>
    <name evidence="1" type="ORF">WG926_16025</name>
</gene>
<organism evidence="1 2">
    <name type="scientific">Tistrella arctica</name>
    <dbReference type="NCBI Taxonomy" id="3133430"/>
    <lineage>
        <taxon>Bacteria</taxon>
        <taxon>Pseudomonadati</taxon>
        <taxon>Pseudomonadota</taxon>
        <taxon>Alphaproteobacteria</taxon>
        <taxon>Geminicoccales</taxon>
        <taxon>Geminicoccaceae</taxon>
        <taxon>Tistrella</taxon>
    </lineage>
</organism>
<evidence type="ECO:0000313" key="1">
    <source>
        <dbReference type="EMBL" id="MEN2989826.1"/>
    </source>
</evidence>
<accession>A0ABU9YME4</accession>
<comment type="caution">
    <text evidence="1">The sequence shown here is derived from an EMBL/GenBank/DDBJ whole genome shotgun (WGS) entry which is preliminary data.</text>
</comment>
<name>A0ABU9YME4_9PROT</name>
<dbReference type="RefSeq" id="WP_345932943.1">
    <property type="nucleotide sequence ID" value="NZ_JBBKTV010000004.1"/>
</dbReference>
<dbReference type="EMBL" id="JBBKTW010000005">
    <property type="protein sequence ID" value="MEN2989826.1"/>
    <property type="molecule type" value="Genomic_DNA"/>
</dbReference>
<reference evidence="1 2" key="1">
    <citation type="submission" date="2024-03" db="EMBL/GenBank/DDBJ databases">
        <title>High-quality draft genome sequencing of Tistrella sp. BH-R2-4.</title>
        <authorList>
            <person name="Dong C."/>
        </authorList>
    </citation>
    <scope>NUCLEOTIDE SEQUENCE [LARGE SCALE GENOMIC DNA]</scope>
    <source>
        <strain evidence="1 2">BH-R2-4</strain>
    </source>
</reference>
<dbReference type="Proteomes" id="UP001413721">
    <property type="component" value="Unassembled WGS sequence"/>
</dbReference>
<evidence type="ECO:0000313" key="2">
    <source>
        <dbReference type="Proteomes" id="UP001413721"/>
    </source>
</evidence>
<protein>
    <submittedName>
        <fullName evidence="1">Uncharacterized protein</fullName>
    </submittedName>
</protein>